<evidence type="ECO:0000259" key="1">
    <source>
        <dbReference type="Pfam" id="PF00535"/>
    </source>
</evidence>
<dbReference type="SUPFAM" id="SSF53448">
    <property type="entry name" value="Nucleotide-diphospho-sugar transferases"/>
    <property type="match status" value="1"/>
</dbReference>
<dbReference type="Gene3D" id="3.90.550.10">
    <property type="entry name" value="Spore Coat Polysaccharide Biosynthesis Protein SpsA, Chain A"/>
    <property type="match status" value="1"/>
</dbReference>
<proteinExistence type="predicted"/>
<dbReference type="InterPro" id="IPR029044">
    <property type="entry name" value="Nucleotide-diphossugar_trans"/>
</dbReference>
<protein>
    <submittedName>
        <fullName evidence="2">Glycosyl transferase</fullName>
    </submittedName>
</protein>
<dbReference type="Proteomes" id="UP000237061">
    <property type="component" value="Unassembled WGS sequence"/>
</dbReference>
<keyword evidence="3" id="KW-1185">Reference proteome</keyword>
<dbReference type="PANTHER" id="PTHR22916:SF3">
    <property type="entry name" value="UDP-GLCNAC:BETAGAL BETA-1,3-N-ACETYLGLUCOSAMINYLTRANSFERASE-LIKE PROTEIN 1"/>
    <property type="match status" value="1"/>
</dbReference>
<dbReference type="PANTHER" id="PTHR22916">
    <property type="entry name" value="GLYCOSYLTRANSFERASE"/>
    <property type="match status" value="1"/>
</dbReference>
<dbReference type="InterPro" id="IPR001173">
    <property type="entry name" value="Glyco_trans_2-like"/>
</dbReference>
<evidence type="ECO:0000313" key="3">
    <source>
        <dbReference type="Proteomes" id="UP000237061"/>
    </source>
</evidence>
<feature type="domain" description="Glycosyltransferase 2-like" evidence="1">
    <location>
        <begin position="5"/>
        <end position="128"/>
    </location>
</feature>
<sequence length="295" mass="33217">MPLDIFIPYWGDPGYMEATVRSVVAQDCDDWELTIIDDAYPDRAIERFVAELAHPRITYIRKEHNEGITANYRSCVALAKQEMIVILGCDDIIHPNYVSTILAGHERFPEASIIQPGVIVIDEDGRTVNTLVDTVKQRCVKPRSNSRQLLSGESLATNLMHGVWLYWPSLAFRTEKIREVDFREGYPIIQDVALTMDMIYQGAQILVEPTVCFSYRRHSASASSAKLVDGSRFAGEREYFAFAASQAEELGWTRTKRAAKLRLTSRAHALALLPRAAMTRHTVAMKALARHAFGS</sequence>
<dbReference type="GO" id="GO:0016758">
    <property type="term" value="F:hexosyltransferase activity"/>
    <property type="evidence" value="ECO:0007669"/>
    <property type="project" value="UniProtKB-ARBA"/>
</dbReference>
<dbReference type="EMBL" id="PPXC01000003">
    <property type="protein sequence ID" value="POH74606.1"/>
    <property type="molecule type" value="Genomic_DNA"/>
</dbReference>
<dbReference type="Pfam" id="PF00535">
    <property type="entry name" value="Glycos_transf_2"/>
    <property type="match status" value="1"/>
</dbReference>
<reference evidence="2 3" key="1">
    <citation type="submission" date="2018-01" db="EMBL/GenBank/DDBJ databases">
        <title>Arthrobacter sp. nov., from glaciers in China.</title>
        <authorList>
            <person name="Liu Q."/>
            <person name="Xin Y.-H."/>
        </authorList>
    </citation>
    <scope>NUCLEOTIDE SEQUENCE [LARGE SCALE GENOMIC DNA]</scope>
    <source>
        <strain evidence="2 3">HLT2-12-2</strain>
    </source>
</reference>
<evidence type="ECO:0000313" key="2">
    <source>
        <dbReference type="EMBL" id="POH74606.1"/>
    </source>
</evidence>
<keyword evidence="2" id="KW-0808">Transferase</keyword>
<name>A0A2S3ZZ93_ARTGL</name>
<organism evidence="2 3">
    <name type="scientific">Arthrobacter glacialis</name>
    <dbReference type="NCBI Taxonomy" id="1664"/>
    <lineage>
        <taxon>Bacteria</taxon>
        <taxon>Bacillati</taxon>
        <taxon>Actinomycetota</taxon>
        <taxon>Actinomycetes</taxon>
        <taxon>Micrococcales</taxon>
        <taxon>Micrococcaceae</taxon>
        <taxon>Arthrobacter</taxon>
    </lineage>
</organism>
<dbReference type="AlphaFoldDB" id="A0A2S3ZZ93"/>
<comment type="caution">
    <text evidence="2">The sequence shown here is derived from an EMBL/GenBank/DDBJ whole genome shotgun (WGS) entry which is preliminary data.</text>
</comment>
<dbReference type="RefSeq" id="WP_103464651.1">
    <property type="nucleotide sequence ID" value="NZ_PPXB01000008.1"/>
</dbReference>
<accession>A0A2S3ZZ93</accession>
<gene>
    <name evidence="2" type="ORF">CVS27_05150</name>
</gene>
<dbReference type="OrthoDB" id="3177103at2"/>